<feature type="region of interest" description="Disordered" evidence="1">
    <location>
        <begin position="272"/>
        <end position="291"/>
    </location>
</feature>
<dbReference type="AlphaFoldDB" id="A0AAD4H5P8"/>
<feature type="region of interest" description="Disordered" evidence="1">
    <location>
        <begin position="188"/>
        <end position="211"/>
    </location>
</feature>
<feature type="compositionally biased region" description="Polar residues" evidence="1">
    <location>
        <begin position="194"/>
        <end position="211"/>
    </location>
</feature>
<evidence type="ECO:0000256" key="1">
    <source>
        <dbReference type="SAM" id="MobiDB-lite"/>
    </source>
</evidence>
<keyword evidence="3" id="KW-1185">Reference proteome</keyword>
<organism evidence="2 3">
    <name type="scientific">Linnemannia exigua</name>
    <dbReference type="NCBI Taxonomy" id="604196"/>
    <lineage>
        <taxon>Eukaryota</taxon>
        <taxon>Fungi</taxon>
        <taxon>Fungi incertae sedis</taxon>
        <taxon>Mucoromycota</taxon>
        <taxon>Mortierellomycotina</taxon>
        <taxon>Mortierellomycetes</taxon>
        <taxon>Mortierellales</taxon>
        <taxon>Mortierellaceae</taxon>
        <taxon>Linnemannia</taxon>
    </lineage>
</organism>
<dbReference type="Proteomes" id="UP001194580">
    <property type="component" value="Unassembled WGS sequence"/>
</dbReference>
<proteinExistence type="predicted"/>
<evidence type="ECO:0000313" key="3">
    <source>
        <dbReference type="Proteomes" id="UP001194580"/>
    </source>
</evidence>
<reference evidence="2" key="1">
    <citation type="journal article" date="2020" name="Fungal Divers.">
        <title>Resolving the Mortierellaceae phylogeny through synthesis of multi-gene phylogenetics and phylogenomics.</title>
        <authorList>
            <person name="Vandepol N."/>
            <person name="Liber J."/>
            <person name="Desiro A."/>
            <person name="Na H."/>
            <person name="Kennedy M."/>
            <person name="Barry K."/>
            <person name="Grigoriev I.V."/>
            <person name="Miller A.N."/>
            <person name="O'Donnell K."/>
            <person name="Stajich J.E."/>
            <person name="Bonito G."/>
        </authorList>
    </citation>
    <scope>NUCLEOTIDE SEQUENCE</scope>
    <source>
        <strain evidence="2">NRRL 28262</strain>
    </source>
</reference>
<feature type="compositionally biased region" description="Low complexity" evidence="1">
    <location>
        <begin position="276"/>
        <end position="291"/>
    </location>
</feature>
<dbReference type="EMBL" id="JAAAIL010000845">
    <property type="protein sequence ID" value="KAG0272859.1"/>
    <property type="molecule type" value="Genomic_DNA"/>
</dbReference>
<feature type="region of interest" description="Disordered" evidence="1">
    <location>
        <begin position="298"/>
        <end position="329"/>
    </location>
</feature>
<name>A0AAD4H5P8_9FUNG</name>
<gene>
    <name evidence="2" type="ORF">BGZ95_011343</name>
</gene>
<feature type="compositionally biased region" description="Low complexity" evidence="1">
    <location>
        <begin position="396"/>
        <end position="412"/>
    </location>
</feature>
<accession>A0AAD4H5P8</accession>
<feature type="region of interest" description="Disordered" evidence="1">
    <location>
        <begin position="485"/>
        <end position="509"/>
    </location>
</feature>
<feature type="compositionally biased region" description="Low complexity" evidence="1">
    <location>
        <begin position="300"/>
        <end position="321"/>
    </location>
</feature>
<evidence type="ECO:0000313" key="2">
    <source>
        <dbReference type="EMBL" id="KAG0272859.1"/>
    </source>
</evidence>
<sequence>MMAKIPIHGQHGCGSWIQDYIEYQNGIVDEILPARYTVHACSSTDIPSQQHEQKEQQEQRQQPCGDLFSQMIAMTSAFAWSVKESRGFFLRLDQILHLQDSFWSPVLQHQWSLPPSLLQSRQKETKGATVVKVDTEEMATRELVELFGLEDALFSGLEDEDEGEGGVQGRLWALRSKSRNRASFERTLSAPNDPITNPYQPTTSSTLGGQSQIGKAITSSRMKELKDGLESDGVELVVQQDLLPLFINTTTTLDQFVDLGLPLPDHILVEHQARQTSSSSNDSTTTTTKLTSIRAPSAHGSLFSSSSSGRSSSSSSSLSGSGSNGPTHQAITTALNAALHDTRDMSRIQAAPKSFGCLLDILLQPQLDLQHLIHPYATLFKLPAVFSIGIFIKSDSASSPPSKTPHSPSWKSMSVDRQRTVDRYLTCARQIAREFAPKRKGQKIVYVVVSEDAGMARVMESQEEWDEEVITPSWGPYKDYRLLHHPRRRPSPPFQPHPESENNSKQQLTQQQQQVLENWVLSKTDFQVVSDQSDFAKVAVWRTRREGRSVVIRENSALETFMKGEDEGGGGYVDMLDCGTLLNNLAIRD</sequence>
<feature type="region of interest" description="Disordered" evidence="1">
    <location>
        <begin position="43"/>
        <end position="62"/>
    </location>
</feature>
<protein>
    <submittedName>
        <fullName evidence="2">Uncharacterized protein</fullName>
    </submittedName>
</protein>
<feature type="region of interest" description="Disordered" evidence="1">
    <location>
        <begin position="395"/>
        <end position="415"/>
    </location>
</feature>
<comment type="caution">
    <text evidence="2">The sequence shown here is derived from an EMBL/GenBank/DDBJ whole genome shotgun (WGS) entry which is preliminary data.</text>
</comment>